<evidence type="ECO:0008006" key="3">
    <source>
        <dbReference type="Google" id="ProtNLM"/>
    </source>
</evidence>
<sequence length="409" mass="46145">MNTLNFQPEVHARITELVSGIKKGSEHPFVTFIVTDKSLHLIGGATEKLIMTTLDRASDCTLDNAAFSFSATAFANLWLCQTNHIDQKETISLQLRHDNQQDGVVLEGRTELNSFRYALAQPACEHHLAFFDSVMTHPKQIIETKQALAICQLANTCTPFSVFEVNKDSNRVQIERDNDIIPFALPKGMNIDIDMALTPEAKHSLESIAQTTQSETLSVYIDDEQAMFSDGEQVYCHSLAPLRAYRERQQQHFELEAKVVIDVHEFKAERDNFQKIEEIKKTNQALLYLTPESMYFASLAPKVGALMALTTKSIITSQEQLYSVNLNALSNVRIKDITSADQVKMTVLRSAQGELKLGFHNDEDGKHPYYSVPLERALPLLPELKRLIDISQLLSEKPEQNDLFGFDDV</sequence>
<dbReference type="RefSeq" id="WP_102481909.1">
    <property type="nucleotide sequence ID" value="NZ_JBGONS010000067.1"/>
</dbReference>
<dbReference type="EMBL" id="MCSW01000058">
    <property type="protein sequence ID" value="PMF29893.1"/>
    <property type="molecule type" value="Genomic_DNA"/>
</dbReference>
<organism evidence="1 2">
    <name type="scientific">Vibrio splendidus</name>
    <dbReference type="NCBI Taxonomy" id="29497"/>
    <lineage>
        <taxon>Bacteria</taxon>
        <taxon>Pseudomonadati</taxon>
        <taxon>Pseudomonadota</taxon>
        <taxon>Gammaproteobacteria</taxon>
        <taxon>Vibrionales</taxon>
        <taxon>Vibrionaceae</taxon>
        <taxon>Vibrio</taxon>
    </lineage>
</organism>
<name>A0A2N7CIQ1_VIBSP</name>
<gene>
    <name evidence="1" type="ORF">BCV19_03040</name>
</gene>
<dbReference type="Proteomes" id="UP000235405">
    <property type="component" value="Unassembled WGS sequence"/>
</dbReference>
<protein>
    <recommendedName>
        <fullName evidence="3">DNA polymerase III subunit beta</fullName>
    </recommendedName>
</protein>
<accession>A0A2N7CIQ1</accession>
<proteinExistence type="predicted"/>
<dbReference type="AlphaFoldDB" id="A0A2N7CIQ1"/>
<evidence type="ECO:0000313" key="1">
    <source>
        <dbReference type="EMBL" id="PMF29893.1"/>
    </source>
</evidence>
<evidence type="ECO:0000313" key="2">
    <source>
        <dbReference type="Proteomes" id="UP000235405"/>
    </source>
</evidence>
<comment type="caution">
    <text evidence="1">The sequence shown here is derived from an EMBL/GenBank/DDBJ whole genome shotgun (WGS) entry which is preliminary data.</text>
</comment>
<reference evidence="2" key="1">
    <citation type="submission" date="2016-07" db="EMBL/GenBank/DDBJ databases">
        <title>Nontailed viruses are major unrecognized killers of bacteria in the ocean.</title>
        <authorList>
            <person name="Kauffman K."/>
            <person name="Hussain F."/>
            <person name="Yang J."/>
            <person name="Arevalo P."/>
            <person name="Brown J."/>
            <person name="Cutler M."/>
            <person name="Kelly L."/>
            <person name="Polz M.F."/>
        </authorList>
    </citation>
    <scope>NUCLEOTIDE SEQUENCE [LARGE SCALE GENOMIC DNA]</scope>
    <source>
        <strain evidence="2">10N.286.54.F3</strain>
    </source>
</reference>